<feature type="chain" id="PRO_5014197623" evidence="1">
    <location>
        <begin position="20"/>
        <end position="186"/>
    </location>
</feature>
<protein>
    <submittedName>
        <fullName evidence="2">Uncharacterized protein</fullName>
    </submittedName>
</protein>
<dbReference type="VEuPathDB" id="FungiDB:RhiirFUN_000210"/>
<dbReference type="EMBL" id="LLXI01000809">
    <property type="protein sequence ID" value="PKY49989.1"/>
    <property type="molecule type" value="Genomic_DNA"/>
</dbReference>
<evidence type="ECO:0000313" key="2">
    <source>
        <dbReference type="EMBL" id="PKY49989.1"/>
    </source>
</evidence>
<evidence type="ECO:0000256" key="1">
    <source>
        <dbReference type="SAM" id="SignalP"/>
    </source>
</evidence>
<comment type="caution">
    <text evidence="2">The sequence shown here is derived from an EMBL/GenBank/DDBJ whole genome shotgun (WGS) entry which is preliminary data.</text>
</comment>
<gene>
    <name evidence="2" type="ORF">RhiirA4_466201</name>
</gene>
<accession>A0A2I1GTL8</accession>
<evidence type="ECO:0000313" key="3">
    <source>
        <dbReference type="Proteomes" id="UP000234323"/>
    </source>
</evidence>
<sequence>MKLIVFIIVLFLMFFKTFAFVSYGLCIDHGSWLKDFKFSQEGVAEIKLMQPYAILDNPNLNPCCLQQGVMIIEKYEIYKDDGSTDPTFAFTDGRTWVNGYNGDNILQNDDCDRGGFKCDQLYEGDFEYTRRDNFDGSKLTLGENLIVKIITYAHCFYGTETNCYGSCKISFQSRYSVKDNNLTLSN</sequence>
<reference evidence="2 3" key="1">
    <citation type="submission" date="2015-10" db="EMBL/GenBank/DDBJ databases">
        <title>Genome analyses suggest a sexual origin of heterokaryosis in a supposedly ancient asexual fungus.</title>
        <authorList>
            <person name="Ropars J."/>
            <person name="Sedzielewska K."/>
            <person name="Noel J."/>
            <person name="Charron P."/>
            <person name="Farinelli L."/>
            <person name="Marton T."/>
            <person name="Kruger M."/>
            <person name="Pelin A."/>
            <person name="Brachmann A."/>
            <person name="Corradi N."/>
        </authorList>
    </citation>
    <scope>NUCLEOTIDE SEQUENCE [LARGE SCALE GENOMIC DNA]</scope>
    <source>
        <strain evidence="2 3">A4</strain>
    </source>
</reference>
<organism evidence="2 3">
    <name type="scientific">Rhizophagus irregularis</name>
    <dbReference type="NCBI Taxonomy" id="588596"/>
    <lineage>
        <taxon>Eukaryota</taxon>
        <taxon>Fungi</taxon>
        <taxon>Fungi incertae sedis</taxon>
        <taxon>Mucoromycota</taxon>
        <taxon>Glomeromycotina</taxon>
        <taxon>Glomeromycetes</taxon>
        <taxon>Glomerales</taxon>
        <taxon>Glomeraceae</taxon>
        <taxon>Rhizophagus</taxon>
    </lineage>
</organism>
<dbReference type="AlphaFoldDB" id="A0A2I1GTL8"/>
<feature type="signal peptide" evidence="1">
    <location>
        <begin position="1"/>
        <end position="19"/>
    </location>
</feature>
<keyword evidence="1" id="KW-0732">Signal</keyword>
<proteinExistence type="predicted"/>
<name>A0A2I1GTL8_9GLOM</name>
<dbReference type="VEuPathDB" id="FungiDB:FUN_020854"/>
<keyword evidence="3" id="KW-1185">Reference proteome</keyword>
<dbReference type="Proteomes" id="UP000234323">
    <property type="component" value="Unassembled WGS sequence"/>
</dbReference>
<dbReference type="VEuPathDB" id="FungiDB:RhiirA1_472793"/>